<reference evidence="1" key="1">
    <citation type="submission" date="2023-07" db="EMBL/GenBank/DDBJ databases">
        <title>draft genome sequence of fig (Ficus carica).</title>
        <authorList>
            <person name="Takahashi T."/>
            <person name="Nishimura K."/>
        </authorList>
    </citation>
    <scope>NUCLEOTIDE SEQUENCE</scope>
</reference>
<gene>
    <name evidence="1" type="ORF">TIFTF001_022741</name>
</gene>
<sequence length="214" mass="23124">MIMAASAVHMDSSCSSSTTSMQASTAAATNCAGNDNNYQFDLSYNVLVDPYSRHDMSHAESNLLNTTCFSHVDNNVGIISQVLGGGGLIGDYGVNLEAGKMGQLMEIRDNFSLPPLESRSNINLNIEENNNYGNYINIAPIDIEEARGNNNNNHFMNSGSGGADNFIKGEGGMLGLGSNYGQLQGENFKMGEWDFEGFMHDLSSSSFPFLDFQV</sequence>
<evidence type="ECO:0000313" key="1">
    <source>
        <dbReference type="EMBL" id="GMN53603.1"/>
    </source>
</evidence>
<organism evidence="1 2">
    <name type="scientific">Ficus carica</name>
    <name type="common">Common fig</name>
    <dbReference type="NCBI Taxonomy" id="3494"/>
    <lineage>
        <taxon>Eukaryota</taxon>
        <taxon>Viridiplantae</taxon>
        <taxon>Streptophyta</taxon>
        <taxon>Embryophyta</taxon>
        <taxon>Tracheophyta</taxon>
        <taxon>Spermatophyta</taxon>
        <taxon>Magnoliopsida</taxon>
        <taxon>eudicotyledons</taxon>
        <taxon>Gunneridae</taxon>
        <taxon>Pentapetalae</taxon>
        <taxon>rosids</taxon>
        <taxon>fabids</taxon>
        <taxon>Rosales</taxon>
        <taxon>Moraceae</taxon>
        <taxon>Ficeae</taxon>
        <taxon>Ficus</taxon>
    </lineage>
</organism>
<comment type="caution">
    <text evidence="1">The sequence shown here is derived from an EMBL/GenBank/DDBJ whole genome shotgun (WGS) entry which is preliminary data.</text>
</comment>
<dbReference type="EMBL" id="BTGU01000047">
    <property type="protein sequence ID" value="GMN53603.1"/>
    <property type="molecule type" value="Genomic_DNA"/>
</dbReference>
<dbReference type="AlphaFoldDB" id="A0AA88DBY9"/>
<evidence type="ECO:0000313" key="2">
    <source>
        <dbReference type="Proteomes" id="UP001187192"/>
    </source>
</evidence>
<dbReference type="Proteomes" id="UP001187192">
    <property type="component" value="Unassembled WGS sequence"/>
</dbReference>
<accession>A0AA88DBY9</accession>
<keyword evidence="2" id="KW-1185">Reference proteome</keyword>
<name>A0AA88DBY9_FICCA</name>
<proteinExistence type="predicted"/>
<protein>
    <submittedName>
        <fullName evidence="1">Uncharacterized protein</fullName>
    </submittedName>
</protein>